<dbReference type="STRING" id="670580.A0A1X6N078"/>
<dbReference type="InterPro" id="IPR045339">
    <property type="entry name" value="DUF6534"/>
</dbReference>
<dbReference type="Proteomes" id="UP000194127">
    <property type="component" value="Unassembled WGS sequence"/>
</dbReference>
<evidence type="ECO:0000256" key="1">
    <source>
        <dbReference type="SAM" id="Phobius"/>
    </source>
</evidence>
<feature type="transmembrane region" description="Helical" evidence="1">
    <location>
        <begin position="199"/>
        <end position="219"/>
    </location>
</feature>
<feature type="transmembrane region" description="Helical" evidence="1">
    <location>
        <begin position="67"/>
        <end position="89"/>
    </location>
</feature>
<dbReference type="OrthoDB" id="3268207at2759"/>
<feature type="domain" description="DUF6534" evidence="2">
    <location>
        <begin position="136"/>
        <end position="223"/>
    </location>
</feature>
<reference evidence="3 4" key="1">
    <citation type="submission" date="2017-04" db="EMBL/GenBank/DDBJ databases">
        <title>Genome Sequence of the Model Brown-Rot Fungus Postia placenta SB12.</title>
        <authorList>
            <consortium name="DOE Joint Genome Institute"/>
            <person name="Gaskell J."/>
            <person name="Kersten P."/>
            <person name="Larrondo L.F."/>
            <person name="Canessa P."/>
            <person name="Martinez D."/>
            <person name="Hibbett D."/>
            <person name="Schmoll M."/>
            <person name="Kubicek C.P."/>
            <person name="Martinez A.T."/>
            <person name="Yadav J."/>
            <person name="Master E."/>
            <person name="Magnuson J.K."/>
            <person name="James T."/>
            <person name="Yaver D."/>
            <person name="Berka R."/>
            <person name="Labutti K."/>
            <person name="Lipzen A."/>
            <person name="Aerts A."/>
            <person name="Barry K."/>
            <person name="Henrissat B."/>
            <person name="Blanchette R."/>
            <person name="Grigoriev I."/>
            <person name="Cullen D."/>
        </authorList>
    </citation>
    <scope>NUCLEOTIDE SEQUENCE [LARGE SCALE GENOMIC DNA]</scope>
    <source>
        <strain evidence="3 4">MAD-698-R-SB12</strain>
    </source>
</reference>
<proteinExistence type="predicted"/>
<dbReference type="PANTHER" id="PTHR40465">
    <property type="entry name" value="CHROMOSOME 1, WHOLE GENOME SHOTGUN SEQUENCE"/>
    <property type="match status" value="1"/>
</dbReference>
<evidence type="ECO:0000259" key="2">
    <source>
        <dbReference type="Pfam" id="PF20152"/>
    </source>
</evidence>
<dbReference type="EMBL" id="KZ110597">
    <property type="protein sequence ID" value="OSX62017.1"/>
    <property type="molecule type" value="Genomic_DNA"/>
</dbReference>
<dbReference type="GeneID" id="36323995"/>
<dbReference type="PANTHER" id="PTHR40465:SF1">
    <property type="entry name" value="DUF6534 DOMAIN-CONTAINING PROTEIN"/>
    <property type="match status" value="1"/>
</dbReference>
<dbReference type="Pfam" id="PF20152">
    <property type="entry name" value="DUF6534"/>
    <property type="match status" value="1"/>
</dbReference>
<keyword evidence="4" id="KW-1185">Reference proteome</keyword>
<gene>
    <name evidence="3" type="ORF">POSPLADRAFT_1046488</name>
</gene>
<keyword evidence="1" id="KW-0472">Membrane</keyword>
<keyword evidence="1" id="KW-0812">Transmembrane</keyword>
<evidence type="ECO:0000313" key="4">
    <source>
        <dbReference type="Proteomes" id="UP000194127"/>
    </source>
</evidence>
<keyword evidence="1" id="KW-1133">Transmembrane helix</keyword>
<sequence>MANLNDSLGALFIGVITETHLACELWLIDCLHLAFVTHAVYTYAVIRFGDESGLLKLTWRSFLQRAPAMSSYGVYSVTGYGNVRLLLIWEMLIKLMSNLLHIDIDQHSNICLFVDSFHAFTQGVFPPILYVGLSNAAAGDVLIAVSLCIILSGHRGGLPSRTDNVVRMLMLYGIETGILTSVCATSCLILYAIMPDNYIYIALYIVLSKVALNSLLATLNARRGLREATGLISSTIYPAQSRTIVNQLEEDKAPSVHSICDFLDAGVCPRDLDEGPLQMVEEGQGVAFARIRL</sequence>
<feature type="transmembrane region" description="Helical" evidence="1">
    <location>
        <begin position="128"/>
        <end position="151"/>
    </location>
</feature>
<organism evidence="3 4">
    <name type="scientific">Postia placenta MAD-698-R-SB12</name>
    <dbReference type="NCBI Taxonomy" id="670580"/>
    <lineage>
        <taxon>Eukaryota</taxon>
        <taxon>Fungi</taxon>
        <taxon>Dikarya</taxon>
        <taxon>Basidiomycota</taxon>
        <taxon>Agaricomycotina</taxon>
        <taxon>Agaricomycetes</taxon>
        <taxon>Polyporales</taxon>
        <taxon>Adustoporiaceae</taxon>
        <taxon>Rhodonia</taxon>
    </lineage>
</organism>
<protein>
    <recommendedName>
        <fullName evidence="2">DUF6534 domain-containing protein</fullName>
    </recommendedName>
</protein>
<feature type="transmembrane region" description="Helical" evidence="1">
    <location>
        <begin position="172"/>
        <end position="193"/>
    </location>
</feature>
<name>A0A1X6N078_9APHY</name>
<dbReference type="RefSeq" id="XP_024338811.1">
    <property type="nucleotide sequence ID" value="XM_024479045.1"/>
</dbReference>
<dbReference type="AlphaFoldDB" id="A0A1X6N078"/>
<evidence type="ECO:0000313" key="3">
    <source>
        <dbReference type="EMBL" id="OSX62017.1"/>
    </source>
</evidence>
<accession>A0A1X6N078</accession>